<reference evidence="10 11" key="1">
    <citation type="submission" date="2018-09" db="EMBL/GenBank/DDBJ databases">
        <title>Altererythrobacter sp.Ery1 and Ery12, the genome sequencing of novel strains in genus Alterythrobacter.</title>
        <authorList>
            <person name="Cheng H."/>
            <person name="Wu Y.-H."/>
            <person name="Fang C."/>
            <person name="Xu X.-W."/>
        </authorList>
    </citation>
    <scope>NUCLEOTIDE SEQUENCE [LARGE SCALE GENOMIC DNA]</scope>
    <source>
        <strain evidence="10 11">Ery12</strain>
    </source>
</reference>
<dbReference type="Gene3D" id="1.20.1260.30">
    <property type="match status" value="1"/>
</dbReference>
<evidence type="ECO:0000259" key="9">
    <source>
        <dbReference type="Pfam" id="PF12161"/>
    </source>
</evidence>
<dbReference type="NCBIfam" id="TIGR00497">
    <property type="entry name" value="hsdM"/>
    <property type="match status" value="1"/>
</dbReference>
<dbReference type="RefSeq" id="WP_120108151.1">
    <property type="nucleotide sequence ID" value="NZ_RAHJ01000017.1"/>
</dbReference>
<keyword evidence="4 10" id="KW-0808">Transferase</keyword>
<dbReference type="GO" id="GO:0009307">
    <property type="term" value="P:DNA restriction-modification system"/>
    <property type="evidence" value="ECO:0007669"/>
    <property type="project" value="UniProtKB-KW"/>
</dbReference>
<dbReference type="InterPro" id="IPR002052">
    <property type="entry name" value="DNA_methylase_N6_adenine_CS"/>
</dbReference>
<comment type="catalytic activity">
    <reaction evidence="7">
        <text>a 2'-deoxyadenosine in DNA + S-adenosyl-L-methionine = an N(6)-methyl-2'-deoxyadenosine in DNA + S-adenosyl-L-homocysteine + H(+)</text>
        <dbReference type="Rhea" id="RHEA:15197"/>
        <dbReference type="Rhea" id="RHEA-COMP:12418"/>
        <dbReference type="Rhea" id="RHEA-COMP:12419"/>
        <dbReference type="ChEBI" id="CHEBI:15378"/>
        <dbReference type="ChEBI" id="CHEBI:57856"/>
        <dbReference type="ChEBI" id="CHEBI:59789"/>
        <dbReference type="ChEBI" id="CHEBI:90615"/>
        <dbReference type="ChEBI" id="CHEBI:90616"/>
        <dbReference type="EC" id="2.1.1.72"/>
    </reaction>
</comment>
<dbReference type="Pfam" id="PF12161">
    <property type="entry name" value="HsdM_N"/>
    <property type="match status" value="1"/>
</dbReference>
<name>A0A419R2Z5_9SPHN</name>
<dbReference type="InterPro" id="IPR051537">
    <property type="entry name" value="DNA_Adenine_Mtase"/>
</dbReference>
<feature type="domain" description="N6 adenine-specific DNA methyltransferase N-terminal" evidence="9">
    <location>
        <begin position="12"/>
        <end position="165"/>
    </location>
</feature>
<dbReference type="GO" id="GO:0003677">
    <property type="term" value="F:DNA binding"/>
    <property type="evidence" value="ECO:0007669"/>
    <property type="project" value="InterPro"/>
</dbReference>
<comment type="caution">
    <text evidence="10">The sequence shown here is derived from an EMBL/GenBank/DDBJ whole genome shotgun (WGS) entry which is preliminary data.</text>
</comment>
<evidence type="ECO:0000256" key="1">
    <source>
        <dbReference type="ARBA" id="ARBA00006594"/>
    </source>
</evidence>
<dbReference type="GO" id="GO:0008170">
    <property type="term" value="F:N-methyltransferase activity"/>
    <property type="evidence" value="ECO:0007669"/>
    <property type="project" value="InterPro"/>
</dbReference>
<evidence type="ECO:0000313" key="10">
    <source>
        <dbReference type="EMBL" id="RJX68521.1"/>
    </source>
</evidence>
<evidence type="ECO:0000256" key="3">
    <source>
        <dbReference type="ARBA" id="ARBA00022603"/>
    </source>
</evidence>
<dbReference type="EMBL" id="RAHJ01000017">
    <property type="protein sequence ID" value="RJX68521.1"/>
    <property type="molecule type" value="Genomic_DNA"/>
</dbReference>
<evidence type="ECO:0000256" key="5">
    <source>
        <dbReference type="ARBA" id="ARBA00022691"/>
    </source>
</evidence>
<evidence type="ECO:0000313" key="11">
    <source>
        <dbReference type="Proteomes" id="UP000284322"/>
    </source>
</evidence>
<comment type="similarity">
    <text evidence="1">Belongs to the N(4)/N(6)-methyltransferase family.</text>
</comment>
<evidence type="ECO:0000256" key="4">
    <source>
        <dbReference type="ARBA" id="ARBA00022679"/>
    </source>
</evidence>
<dbReference type="PRINTS" id="PR00507">
    <property type="entry name" value="N12N6MTFRASE"/>
</dbReference>
<keyword evidence="11" id="KW-1185">Reference proteome</keyword>
<dbReference type="GO" id="GO:0032259">
    <property type="term" value="P:methylation"/>
    <property type="evidence" value="ECO:0007669"/>
    <property type="project" value="UniProtKB-KW"/>
</dbReference>
<dbReference type="SUPFAM" id="SSF53335">
    <property type="entry name" value="S-adenosyl-L-methionine-dependent methyltransferases"/>
    <property type="match status" value="1"/>
</dbReference>
<dbReference type="InterPro" id="IPR003356">
    <property type="entry name" value="DNA_methylase_A-5"/>
</dbReference>
<keyword evidence="3 10" id="KW-0489">Methyltransferase</keyword>
<evidence type="ECO:0000256" key="6">
    <source>
        <dbReference type="ARBA" id="ARBA00022747"/>
    </source>
</evidence>
<dbReference type="EC" id="2.1.1.72" evidence="2"/>
<dbReference type="InterPro" id="IPR029063">
    <property type="entry name" value="SAM-dependent_MTases_sf"/>
</dbReference>
<dbReference type="AlphaFoldDB" id="A0A419R2Z5"/>
<dbReference type="Pfam" id="PF02384">
    <property type="entry name" value="N6_Mtase"/>
    <property type="match status" value="1"/>
</dbReference>
<dbReference type="InterPro" id="IPR038333">
    <property type="entry name" value="T1MK-like_N_sf"/>
</dbReference>
<dbReference type="InterPro" id="IPR022749">
    <property type="entry name" value="D12N6_MeTrfase_N"/>
</dbReference>
<dbReference type="PANTHER" id="PTHR42933">
    <property type="entry name" value="SLR6095 PROTEIN"/>
    <property type="match status" value="1"/>
</dbReference>
<sequence>MPNAGAAERAELHRTIWRIANELRGSIDGWDFKSYVLGMLFYRFISENLTRYLNEQERLAGNPEFDYAALSDEDAEFGREETVREKGFYILPSQLFQNVRAVARQDENLNETLSSVFAAIEGSANGAESENDIKGLFDDLDVNSSKLGATVAKRNEKLVKLLNAIGDLPLANAAFADNSIDLFGDAYEYLMQMYASGAGKSGGEFYTPQEVSELLARIAVAGKKEVNKVYDPACGSGSLLLSFNKVLGQDKVRQGFFGQEVNLTTFNLCRINMFLHDVNYEKFDIALGDTLIDPAHWDDEPFEAIVSNPPYSVKWEGDANPLLINDPRFAPAGVLAPKGKADLAFVMHILHWLAVNGTAAIVEFPGVLYRGGAEKKIRKYLVDNNYIDAIIQLPPDLFFGTPITTCIIVLKKSKTDNSTLFIDASAEFTRQGNKNRLLREFQDKIHDAFVARKDEDHFAKLVENTAIADHGYNMSVSAWVEQEDTREVVDIDQLNGEVANIVGRQSDLRSQIDAIVADLEGAAA</sequence>
<evidence type="ECO:0000259" key="8">
    <source>
        <dbReference type="Pfam" id="PF02384"/>
    </source>
</evidence>
<evidence type="ECO:0000256" key="7">
    <source>
        <dbReference type="ARBA" id="ARBA00047942"/>
    </source>
</evidence>
<keyword evidence="6" id="KW-0680">Restriction system</keyword>
<organism evidence="10 11">
    <name type="scientific">Tsuneonella suprasediminis</name>
    <dbReference type="NCBI Taxonomy" id="2306996"/>
    <lineage>
        <taxon>Bacteria</taxon>
        <taxon>Pseudomonadati</taxon>
        <taxon>Pseudomonadota</taxon>
        <taxon>Alphaproteobacteria</taxon>
        <taxon>Sphingomonadales</taxon>
        <taxon>Erythrobacteraceae</taxon>
        <taxon>Tsuneonella</taxon>
    </lineage>
</organism>
<keyword evidence="5" id="KW-0949">S-adenosyl-L-methionine</keyword>
<dbReference type="OrthoDB" id="9806213at2"/>
<dbReference type="PANTHER" id="PTHR42933:SF1">
    <property type="entry name" value="SITE-SPECIFIC DNA-METHYLTRANSFERASE (ADENINE-SPECIFIC)"/>
    <property type="match status" value="1"/>
</dbReference>
<dbReference type="Gene3D" id="3.40.50.150">
    <property type="entry name" value="Vaccinia Virus protein VP39"/>
    <property type="match status" value="1"/>
</dbReference>
<dbReference type="PROSITE" id="PS00092">
    <property type="entry name" value="N6_MTASE"/>
    <property type="match status" value="1"/>
</dbReference>
<dbReference type="InterPro" id="IPR004546">
    <property type="entry name" value="Restrct_endonuc_T1M"/>
</dbReference>
<gene>
    <name evidence="10" type="ORF">D6858_05730</name>
</gene>
<feature type="domain" description="DNA methylase adenine-specific" evidence="8">
    <location>
        <begin position="179"/>
        <end position="487"/>
    </location>
</feature>
<proteinExistence type="inferred from homology"/>
<evidence type="ECO:0000256" key="2">
    <source>
        <dbReference type="ARBA" id="ARBA00011900"/>
    </source>
</evidence>
<protein>
    <recommendedName>
        <fullName evidence="2">site-specific DNA-methyltransferase (adenine-specific)</fullName>
        <ecNumber evidence="2">2.1.1.72</ecNumber>
    </recommendedName>
</protein>
<dbReference type="Proteomes" id="UP000284322">
    <property type="component" value="Unassembled WGS sequence"/>
</dbReference>
<accession>A0A419R2Z5</accession>
<dbReference type="GO" id="GO:0009007">
    <property type="term" value="F:site-specific DNA-methyltransferase (adenine-specific) activity"/>
    <property type="evidence" value="ECO:0007669"/>
    <property type="project" value="UniProtKB-EC"/>
</dbReference>